<organism evidence="2 3">
    <name type="scientific">Archaeoglobus sulfaticallidus PM70-1</name>
    <dbReference type="NCBI Taxonomy" id="387631"/>
    <lineage>
        <taxon>Archaea</taxon>
        <taxon>Methanobacteriati</taxon>
        <taxon>Methanobacteriota</taxon>
        <taxon>Archaeoglobi</taxon>
        <taxon>Archaeoglobales</taxon>
        <taxon>Archaeoglobaceae</taxon>
        <taxon>Archaeoglobus</taxon>
    </lineage>
</organism>
<dbReference type="InterPro" id="IPR027417">
    <property type="entry name" value="P-loop_NTPase"/>
</dbReference>
<name>N0BI20_9EURY</name>
<feature type="domain" description="Molybdopterin-guanine dinucleotide biosynthesis protein B (MobB)" evidence="1">
    <location>
        <begin position="2"/>
        <end position="131"/>
    </location>
</feature>
<evidence type="ECO:0000313" key="2">
    <source>
        <dbReference type="EMBL" id="AGK61942.1"/>
    </source>
</evidence>
<reference evidence="2 3" key="1">
    <citation type="journal article" date="2013" name="Genome Announc.">
        <title>Complete Genome Sequence of the Thermophilic and Facultatively Chemolithoautotrophic Sulfate Reducer Archaeoglobus sulfaticallidus Strain PM70-1T.</title>
        <authorList>
            <person name="Stokke R."/>
            <person name="Hocking W.P."/>
            <person name="Steinsbu B.O."/>
            <person name="Steen I.H."/>
        </authorList>
    </citation>
    <scope>NUCLEOTIDE SEQUENCE [LARGE SCALE GENOMIC DNA]</scope>
    <source>
        <strain evidence="2">PM70-1</strain>
    </source>
</reference>
<dbReference type="HOGENOM" id="CLU_068199_2_2_2"/>
<sequence length="163" mass="18913">MIISIVGSPDSGKTTLIEKMAGYFLERGLKICVVKHHSHGDFEFDKEGKDSWNFYQKGADVAISAKNEFAIIGKINQEKYNLDYFCDKYLSDYDLILTEGFNIYGKDRVVVLNENDDLERFKKGRVLAVVCEREIKPYRTFRISEAERVAELIFNTYFNTHKD</sequence>
<dbReference type="PANTHER" id="PTHR40072">
    <property type="entry name" value="MOLYBDOPTERIN-GUANINE DINUCLEOTIDE BIOSYNTHESIS ADAPTER PROTEIN-RELATED"/>
    <property type="match status" value="1"/>
</dbReference>
<dbReference type="GO" id="GO:0006777">
    <property type="term" value="P:Mo-molybdopterin cofactor biosynthetic process"/>
    <property type="evidence" value="ECO:0007669"/>
    <property type="project" value="InterPro"/>
</dbReference>
<dbReference type="GeneID" id="15393610"/>
<keyword evidence="3" id="KW-1185">Reference proteome</keyword>
<dbReference type="InterPro" id="IPR052539">
    <property type="entry name" value="MGD_biosynthesis_adapter"/>
</dbReference>
<dbReference type="GO" id="GO:0005525">
    <property type="term" value="F:GTP binding"/>
    <property type="evidence" value="ECO:0007669"/>
    <property type="project" value="InterPro"/>
</dbReference>
<dbReference type="KEGG" id="ast:Asulf_01976"/>
<evidence type="ECO:0000259" key="1">
    <source>
        <dbReference type="Pfam" id="PF03205"/>
    </source>
</evidence>
<dbReference type="Pfam" id="PF03205">
    <property type="entry name" value="MobB"/>
    <property type="match status" value="1"/>
</dbReference>
<accession>N0BI20</accession>
<dbReference type="AlphaFoldDB" id="N0BI20"/>
<dbReference type="OrthoDB" id="9014at2157"/>
<dbReference type="eggNOG" id="arCOG00532">
    <property type="taxonomic scope" value="Archaea"/>
</dbReference>
<dbReference type="Proteomes" id="UP000013307">
    <property type="component" value="Chromosome"/>
</dbReference>
<gene>
    <name evidence="2" type="ORF">Asulf_01976</name>
</gene>
<protein>
    <submittedName>
        <fullName evidence="2">Molybdopterin guanine dinucleotide biosynthesis accessory protein MobB</fullName>
    </submittedName>
</protein>
<dbReference type="SUPFAM" id="SSF52540">
    <property type="entry name" value="P-loop containing nucleoside triphosphate hydrolases"/>
    <property type="match status" value="1"/>
</dbReference>
<proteinExistence type="predicted"/>
<dbReference type="RefSeq" id="WP_015591538.1">
    <property type="nucleotide sequence ID" value="NC_021169.1"/>
</dbReference>
<evidence type="ECO:0000313" key="3">
    <source>
        <dbReference type="Proteomes" id="UP000013307"/>
    </source>
</evidence>
<dbReference type="PANTHER" id="PTHR40072:SF1">
    <property type="entry name" value="MOLYBDOPTERIN-GUANINE DINUCLEOTIDE BIOSYNTHESIS ADAPTER PROTEIN"/>
    <property type="match status" value="1"/>
</dbReference>
<dbReference type="InterPro" id="IPR004435">
    <property type="entry name" value="MobB_dom"/>
</dbReference>
<dbReference type="EMBL" id="CP005290">
    <property type="protein sequence ID" value="AGK61942.1"/>
    <property type="molecule type" value="Genomic_DNA"/>
</dbReference>
<dbReference type="STRING" id="387631.Asulf_01976"/>
<dbReference type="NCBIfam" id="TIGR00176">
    <property type="entry name" value="mobB"/>
    <property type="match status" value="1"/>
</dbReference>
<dbReference type="Gene3D" id="3.40.50.300">
    <property type="entry name" value="P-loop containing nucleotide triphosphate hydrolases"/>
    <property type="match status" value="1"/>
</dbReference>